<feature type="region of interest" description="Disordered" evidence="2">
    <location>
        <begin position="689"/>
        <end position="838"/>
    </location>
</feature>
<feature type="region of interest" description="Disordered" evidence="2">
    <location>
        <begin position="289"/>
        <end position="317"/>
    </location>
</feature>
<keyword evidence="1" id="KW-0175">Coiled coil</keyword>
<feature type="region of interest" description="Disordered" evidence="2">
    <location>
        <begin position="651"/>
        <end position="674"/>
    </location>
</feature>
<dbReference type="VEuPathDB" id="TriTrypDB:BSAL_03535"/>
<gene>
    <name evidence="3" type="ORF">BSAL_03535</name>
</gene>
<feature type="compositionally biased region" description="Pro residues" evidence="2">
    <location>
        <begin position="813"/>
        <end position="825"/>
    </location>
</feature>
<evidence type="ECO:0000256" key="1">
    <source>
        <dbReference type="SAM" id="Coils"/>
    </source>
</evidence>
<feature type="compositionally biased region" description="Acidic residues" evidence="2">
    <location>
        <begin position="307"/>
        <end position="317"/>
    </location>
</feature>
<organism evidence="3 4">
    <name type="scientific">Bodo saltans</name>
    <name type="common">Flagellated protozoan</name>
    <dbReference type="NCBI Taxonomy" id="75058"/>
    <lineage>
        <taxon>Eukaryota</taxon>
        <taxon>Discoba</taxon>
        <taxon>Euglenozoa</taxon>
        <taxon>Kinetoplastea</taxon>
        <taxon>Metakinetoplastina</taxon>
        <taxon>Eubodonida</taxon>
        <taxon>Bodonidae</taxon>
        <taxon>Bodo</taxon>
    </lineage>
</organism>
<protein>
    <submittedName>
        <fullName evidence="3">Uncharacterized protein</fullName>
    </submittedName>
</protein>
<proteinExistence type="predicted"/>
<feature type="compositionally biased region" description="Polar residues" evidence="2">
    <location>
        <begin position="405"/>
        <end position="419"/>
    </location>
</feature>
<dbReference type="Proteomes" id="UP000051952">
    <property type="component" value="Unassembled WGS sequence"/>
</dbReference>
<accession>A0A0S4IRV8</accession>
<sequence>MDHCETVQVVHSPTMTFAVRRQNRAKLYDRAVPINLRCCGFDGPSYQCEEYFCMANQTGSYRAMGKAFVNFFSGLEPSFVLKRFVAYFRHGADDHKYLLFTSSVRIVERIDPEPDALWGKKPIAHAALKQSLQSVSTTWNAGSTGGASTPGAHDSGLQPGGAIGGKLLQPLTLIPQEQLDRIATVPSRAKEMEALSKQYKMEKHRKVRAVPPISRRLLSPFQTITADDSGDVFAQEDVSTMSQKINRIKEIRKRAAAVDKENDEINKRLQLLERDAASLCMMNELDKIARRRRSPSSPVDRRSPSSDDGELSFDGDETFGRRFLDRSASVVSTLSDSRASVVGATHIPEELLEAQQHSKSAQGGRGQQSGAASPIPLEHADGHLSRVASTVAAAGRMRKRKSMSLAKQGNGRPSCSPRSYGTRGNVLALERMLDSCGHRHVLERSKVIMDCAALLSDLFYPLSETVSVRRTRIPKYMKYEQTYGEEEGIIRVNEADGSIEFDIPRSILLTAQRELGAYWGALRIEVVPQHEISPDCPEFPSSGDWDLWQEDLQARKQDRIEAANASVDGQSREPLALDDEQFPFPSRAITCVVKQPYPNPSAFTFASRKLQEVAESLDKEYRHYAQKAVHAAKQFSHFELAEAIADAWTARSKREGASSQPTGGTPPSQELNPAANRARRASMLQQLRSLPRQASSDPLGITTEKSLGITPRSDGSAPTTPKGRRASSTPSEDALGGDVAHATDPSPDQTILSVDSVDPLGTAPSRRQAEGERRPTAVFILPEESDASPPTQDLEEESRTASAEESRTASTTSPPPQTIQTPPPAITGQQDDVPEWLR</sequence>
<feature type="compositionally biased region" description="Polar residues" evidence="2">
    <location>
        <begin position="657"/>
        <end position="671"/>
    </location>
</feature>
<feature type="region of interest" description="Disordered" evidence="2">
    <location>
        <begin position="355"/>
        <end position="420"/>
    </location>
</feature>
<evidence type="ECO:0000313" key="4">
    <source>
        <dbReference type="Proteomes" id="UP000051952"/>
    </source>
</evidence>
<evidence type="ECO:0000256" key="2">
    <source>
        <dbReference type="SAM" id="MobiDB-lite"/>
    </source>
</evidence>
<evidence type="ECO:0000313" key="3">
    <source>
        <dbReference type="EMBL" id="CUE76256.1"/>
    </source>
</evidence>
<dbReference type="EMBL" id="CYKH01000182">
    <property type="protein sequence ID" value="CUE76256.1"/>
    <property type="molecule type" value="Genomic_DNA"/>
</dbReference>
<name>A0A0S4IRV8_BODSA</name>
<dbReference type="AlphaFoldDB" id="A0A0S4IRV8"/>
<reference evidence="4" key="1">
    <citation type="submission" date="2015-09" db="EMBL/GenBank/DDBJ databases">
        <authorList>
            <consortium name="Pathogen Informatics"/>
        </authorList>
    </citation>
    <scope>NUCLEOTIDE SEQUENCE [LARGE SCALE GENOMIC DNA]</scope>
    <source>
        <strain evidence="4">Lake Konstanz</strain>
    </source>
</reference>
<feature type="coiled-coil region" evidence="1">
    <location>
        <begin position="248"/>
        <end position="275"/>
    </location>
</feature>
<keyword evidence="4" id="KW-1185">Reference proteome</keyword>
<feature type="region of interest" description="Disordered" evidence="2">
    <location>
        <begin position="139"/>
        <end position="160"/>
    </location>
</feature>
<feature type="compositionally biased region" description="Basic and acidic residues" evidence="2">
    <location>
        <begin position="797"/>
        <end position="807"/>
    </location>
</feature>